<dbReference type="PANTHER" id="PTHR44688:SF16">
    <property type="entry name" value="DNA-BINDING TRANSCRIPTIONAL ACTIVATOR DEVR_DOSR"/>
    <property type="match status" value="1"/>
</dbReference>
<dbReference type="PROSITE" id="PS00622">
    <property type="entry name" value="HTH_LUXR_1"/>
    <property type="match status" value="1"/>
</dbReference>
<protein>
    <submittedName>
        <fullName evidence="5">LuxR family transcriptional regulator</fullName>
    </submittedName>
</protein>
<keyword evidence="6" id="KW-1185">Reference proteome</keyword>
<dbReference type="Gene3D" id="1.25.40.10">
    <property type="entry name" value="Tetratricopeptide repeat domain"/>
    <property type="match status" value="1"/>
</dbReference>
<comment type="caution">
    <text evidence="5">The sequence shown here is derived from an EMBL/GenBank/DDBJ whole genome shotgun (WGS) entry which is preliminary data.</text>
</comment>
<dbReference type="PANTHER" id="PTHR44688">
    <property type="entry name" value="DNA-BINDING TRANSCRIPTIONAL ACTIVATOR DEVR_DOSR"/>
    <property type="match status" value="1"/>
</dbReference>
<dbReference type="EMBL" id="BAAAID010000053">
    <property type="protein sequence ID" value="GAA0946771.1"/>
    <property type="molecule type" value="Genomic_DNA"/>
</dbReference>
<name>A0ABN1QSC5_9ACTN</name>
<dbReference type="PROSITE" id="PS50043">
    <property type="entry name" value="HTH_LUXR_2"/>
    <property type="match status" value="1"/>
</dbReference>
<feature type="domain" description="HTH luxR-type" evidence="4">
    <location>
        <begin position="810"/>
        <end position="875"/>
    </location>
</feature>
<dbReference type="InterPro" id="IPR036388">
    <property type="entry name" value="WH-like_DNA-bd_sf"/>
</dbReference>
<evidence type="ECO:0000256" key="1">
    <source>
        <dbReference type="ARBA" id="ARBA00023015"/>
    </source>
</evidence>
<dbReference type="SUPFAM" id="SSF46894">
    <property type="entry name" value="C-terminal effector domain of the bipartite response regulators"/>
    <property type="match status" value="1"/>
</dbReference>
<gene>
    <name evidence="5" type="ORF">GCM10009575_066760</name>
</gene>
<dbReference type="SMART" id="SM00421">
    <property type="entry name" value="HTH_LUXR"/>
    <property type="match status" value="1"/>
</dbReference>
<evidence type="ECO:0000313" key="5">
    <source>
        <dbReference type="EMBL" id="GAA0946771.1"/>
    </source>
</evidence>
<sequence length="881" mass="94182">MQETQDDDWMLAGRAEELRAIDSATSQGKGVLMEGQLGMGMSQLLGAALRRAEAKGLTVVSVGGTGGAGASASAAFDTLDTCLERLARMRRPQGALPPVLGVDDVHLLNSPTAARLCALASSGRASIVAAATRGACPPVGIDMLWLEHHVERVDLAPFDRPTVARVVRARLGVEVGASTLERLWATTRGHPLLLRELIEQSLTDGSFCRVGGVWRWRGLTGAPPKRLADAALFRLRDLTSDEHELACMLAIAESVETDLVLQAGLGAAAESLYARGLVAEERAGRRIRLRLSEPLTGHVLASRISAFTGRRLRRQVADALTATGARREDDVLRIVALRMDAGLVPERDHLLAAALTAIRRGSHQFAERVCRTALSRSDDETAEPARARMLLARVLSSTGRHAEAEAEFAAAAKTPVQLPREEYVDAFRARVDNLVWGMRRTAEAVALADEAMQSLDGPSARALEGCRAALALHADRLADILAIADRVLPLESPGSPTVRAILPVAAFARLERGDPVGALELLRLHGGRLEDWEDDALCHRDAVVTRCLFHLGGQEASASMLEEMERSTDLQDRARQFHTSVTRACLYRKGGRLREAAELLREVGTVPRRHDWLDTHCIVGWLAGVLAEMGEHSEALCTLLEADSEESDKPDCPIVRDSMAQERALVLAYAGDVSGAVGQAMEVAKRASEAGRTLTAVAALHLAARVADAGPLTCQARGLADGSTSELVHLQADHIAALAAADGDALRTVADRFRANGALPLAAEALAQAARAHHSAGQLRKGQAAWTACQEILTTTEGMLPPWAAREAPDERPAATLTTREREVAALVASGLTNRGIAARLVVSVRTVENHLHRVYNKLGISARTDVGRALADQGGDRASA</sequence>
<keyword evidence="3" id="KW-0804">Transcription</keyword>
<dbReference type="InterPro" id="IPR000792">
    <property type="entry name" value="Tscrpt_reg_LuxR_C"/>
</dbReference>
<proteinExistence type="predicted"/>
<organism evidence="5 6">
    <name type="scientific">Streptomyces rhizosphaericus</name>
    <dbReference type="NCBI Taxonomy" id="114699"/>
    <lineage>
        <taxon>Bacteria</taxon>
        <taxon>Bacillati</taxon>
        <taxon>Actinomycetota</taxon>
        <taxon>Actinomycetes</taxon>
        <taxon>Kitasatosporales</taxon>
        <taxon>Streptomycetaceae</taxon>
        <taxon>Streptomyces</taxon>
        <taxon>Streptomyces violaceusniger group</taxon>
    </lineage>
</organism>
<dbReference type="CDD" id="cd06170">
    <property type="entry name" value="LuxR_C_like"/>
    <property type="match status" value="1"/>
</dbReference>
<reference evidence="5 6" key="1">
    <citation type="journal article" date="2019" name="Int. J. Syst. Evol. Microbiol.">
        <title>The Global Catalogue of Microorganisms (GCM) 10K type strain sequencing project: providing services to taxonomists for standard genome sequencing and annotation.</title>
        <authorList>
            <consortium name="The Broad Institute Genomics Platform"/>
            <consortium name="The Broad Institute Genome Sequencing Center for Infectious Disease"/>
            <person name="Wu L."/>
            <person name="Ma J."/>
        </authorList>
    </citation>
    <scope>NUCLEOTIDE SEQUENCE [LARGE SCALE GENOMIC DNA]</scope>
    <source>
        <strain evidence="5 6">JCM 11444</strain>
    </source>
</reference>
<dbReference type="PRINTS" id="PR00038">
    <property type="entry name" value="HTHLUXR"/>
</dbReference>
<dbReference type="InterPro" id="IPR016032">
    <property type="entry name" value="Sig_transdc_resp-reg_C-effctor"/>
</dbReference>
<keyword evidence="1" id="KW-0805">Transcription regulation</keyword>
<evidence type="ECO:0000256" key="2">
    <source>
        <dbReference type="ARBA" id="ARBA00023125"/>
    </source>
</evidence>
<accession>A0ABN1QSC5</accession>
<dbReference type="InterPro" id="IPR011990">
    <property type="entry name" value="TPR-like_helical_dom_sf"/>
</dbReference>
<evidence type="ECO:0000259" key="4">
    <source>
        <dbReference type="PROSITE" id="PS50043"/>
    </source>
</evidence>
<evidence type="ECO:0000256" key="3">
    <source>
        <dbReference type="ARBA" id="ARBA00023163"/>
    </source>
</evidence>
<dbReference type="Gene3D" id="1.10.10.10">
    <property type="entry name" value="Winged helix-like DNA-binding domain superfamily/Winged helix DNA-binding domain"/>
    <property type="match status" value="1"/>
</dbReference>
<keyword evidence="2" id="KW-0238">DNA-binding</keyword>
<dbReference type="Pfam" id="PF00196">
    <property type="entry name" value="GerE"/>
    <property type="match status" value="1"/>
</dbReference>
<evidence type="ECO:0000313" key="6">
    <source>
        <dbReference type="Proteomes" id="UP001500418"/>
    </source>
</evidence>
<dbReference type="Proteomes" id="UP001500418">
    <property type="component" value="Unassembled WGS sequence"/>
</dbReference>